<evidence type="ECO:0000313" key="2">
    <source>
        <dbReference type="Proteomes" id="UP000189229"/>
    </source>
</evidence>
<dbReference type="Proteomes" id="UP000189229">
    <property type="component" value="Unassembled WGS sequence"/>
</dbReference>
<sequence length="40" mass="4559">MRAAQAHRAAGLPLAVMSQNRSQPLHRHFLAMRNLSHARR</sequence>
<dbReference type="EMBL" id="MVBM01000004">
    <property type="protein sequence ID" value="OOK73917.1"/>
    <property type="molecule type" value="Genomic_DNA"/>
</dbReference>
<reference evidence="1 2" key="1">
    <citation type="submission" date="2017-02" db="EMBL/GenBank/DDBJ databases">
        <title>Complete genome sequences of Mycobacterium kansasii strains isolated from rhesus macaques.</title>
        <authorList>
            <person name="Panda A."/>
            <person name="Nagaraj S."/>
            <person name="Zhao X."/>
            <person name="Tettelin H."/>
            <person name="Detolla L.J."/>
        </authorList>
    </citation>
    <scope>NUCLEOTIDE SEQUENCE [LARGE SCALE GENOMIC DNA]</scope>
    <source>
        <strain evidence="1 2">11-3813</strain>
    </source>
</reference>
<protein>
    <submittedName>
        <fullName evidence="1">Uncharacterized protein</fullName>
    </submittedName>
</protein>
<evidence type="ECO:0000313" key="1">
    <source>
        <dbReference type="EMBL" id="OOK73917.1"/>
    </source>
</evidence>
<gene>
    <name evidence="1" type="ORF">BZL30_4700</name>
</gene>
<accession>A0A1V3X4C3</accession>
<dbReference type="AlphaFoldDB" id="A0A1V3X4C3"/>
<proteinExistence type="predicted"/>
<name>A0A1V3X4C3_MYCKA</name>
<organism evidence="1 2">
    <name type="scientific">Mycobacterium kansasii</name>
    <dbReference type="NCBI Taxonomy" id="1768"/>
    <lineage>
        <taxon>Bacteria</taxon>
        <taxon>Bacillati</taxon>
        <taxon>Actinomycetota</taxon>
        <taxon>Actinomycetes</taxon>
        <taxon>Mycobacteriales</taxon>
        <taxon>Mycobacteriaceae</taxon>
        <taxon>Mycobacterium</taxon>
    </lineage>
</organism>
<comment type="caution">
    <text evidence="1">The sequence shown here is derived from an EMBL/GenBank/DDBJ whole genome shotgun (WGS) entry which is preliminary data.</text>
</comment>